<evidence type="ECO:0008006" key="5">
    <source>
        <dbReference type="Google" id="ProtNLM"/>
    </source>
</evidence>
<dbReference type="GO" id="GO:0008168">
    <property type="term" value="F:methyltransferase activity"/>
    <property type="evidence" value="ECO:0007669"/>
    <property type="project" value="UniProtKB-KW"/>
</dbReference>
<protein>
    <recommendedName>
        <fullName evidence="5">Methyltransferase domain-containing protein</fullName>
    </recommendedName>
</protein>
<gene>
    <name evidence="4" type="ORF">METZ01_LOCUS488949</name>
</gene>
<dbReference type="Pfam" id="PF01209">
    <property type="entry name" value="Ubie_methyltran"/>
    <property type="match status" value="1"/>
</dbReference>
<accession>A0A383CW11</accession>
<evidence type="ECO:0000256" key="2">
    <source>
        <dbReference type="ARBA" id="ARBA00022679"/>
    </source>
</evidence>
<dbReference type="PANTHER" id="PTHR43591">
    <property type="entry name" value="METHYLTRANSFERASE"/>
    <property type="match status" value="1"/>
</dbReference>
<proteinExistence type="predicted"/>
<dbReference type="PROSITE" id="PS51608">
    <property type="entry name" value="SAM_MT_UBIE"/>
    <property type="match status" value="1"/>
</dbReference>
<dbReference type="GO" id="GO:0032259">
    <property type="term" value="P:methylation"/>
    <property type="evidence" value="ECO:0007669"/>
    <property type="project" value="UniProtKB-KW"/>
</dbReference>
<sequence length="206" mass="23140">VCTAIPRRTIINSQLYQRDKALYIKALFSRIAPRYDLLNSIMTGFMHYRWKKRTVFEGTSQEIGIGLDIASGTGDIAVELGKSKNVTQVIALDFAMPMLKLAQNRITQSCRISNIELQLADALSLPFTDNALTRVTTGFSLRNVASVGGLFSETYRVLKPNGTFAILEATPLKSTRWNKLFSWAFRFYFHHVVPFLGAVLANDREA</sequence>
<dbReference type="InterPro" id="IPR004033">
    <property type="entry name" value="UbiE/COQ5_MeTrFase"/>
</dbReference>
<dbReference type="CDD" id="cd02440">
    <property type="entry name" value="AdoMet_MTases"/>
    <property type="match status" value="1"/>
</dbReference>
<organism evidence="4">
    <name type="scientific">marine metagenome</name>
    <dbReference type="NCBI Taxonomy" id="408172"/>
    <lineage>
        <taxon>unclassified sequences</taxon>
        <taxon>metagenomes</taxon>
        <taxon>ecological metagenomes</taxon>
    </lineage>
</organism>
<dbReference type="PANTHER" id="PTHR43591:SF24">
    <property type="entry name" value="2-METHOXY-6-POLYPRENYL-1,4-BENZOQUINOL METHYLASE, MITOCHONDRIAL"/>
    <property type="match status" value="1"/>
</dbReference>
<reference evidence="4" key="1">
    <citation type="submission" date="2018-05" db="EMBL/GenBank/DDBJ databases">
        <authorList>
            <person name="Lanie J.A."/>
            <person name="Ng W.-L."/>
            <person name="Kazmierczak K.M."/>
            <person name="Andrzejewski T.M."/>
            <person name="Davidsen T.M."/>
            <person name="Wayne K.J."/>
            <person name="Tettelin H."/>
            <person name="Glass J.I."/>
            <person name="Rusch D."/>
            <person name="Podicherti R."/>
            <person name="Tsui H.-C.T."/>
            <person name="Winkler M.E."/>
        </authorList>
    </citation>
    <scope>NUCLEOTIDE SEQUENCE</scope>
</reference>
<keyword evidence="1" id="KW-0489">Methyltransferase</keyword>
<keyword evidence="2" id="KW-0808">Transferase</keyword>
<dbReference type="SUPFAM" id="SSF53335">
    <property type="entry name" value="S-adenosyl-L-methionine-dependent methyltransferases"/>
    <property type="match status" value="1"/>
</dbReference>
<keyword evidence="3" id="KW-0949">S-adenosyl-L-methionine</keyword>
<name>A0A383CW11_9ZZZZ</name>
<dbReference type="AlphaFoldDB" id="A0A383CW11"/>
<dbReference type="InterPro" id="IPR029063">
    <property type="entry name" value="SAM-dependent_MTases_sf"/>
</dbReference>
<feature type="non-terminal residue" evidence="4">
    <location>
        <position position="1"/>
    </location>
</feature>
<evidence type="ECO:0000313" key="4">
    <source>
        <dbReference type="EMBL" id="SVE36095.1"/>
    </source>
</evidence>
<feature type="non-terminal residue" evidence="4">
    <location>
        <position position="206"/>
    </location>
</feature>
<dbReference type="EMBL" id="UINC01211969">
    <property type="protein sequence ID" value="SVE36095.1"/>
    <property type="molecule type" value="Genomic_DNA"/>
</dbReference>
<dbReference type="Gene3D" id="3.40.50.150">
    <property type="entry name" value="Vaccinia Virus protein VP39"/>
    <property type="match status" value="1"/>
</dbReference>
<evidence type="ECO:0000256" key="3">
    <source>
        <dbReference type="ARBA" id="ARBA00022691"/>
    </source>
</evidence>
<evidence type="ECO:0000256" key="1">
    <source>
        <dbReference type="ARBA" id="ARBA00022603"/>
    </source>
</evidence>